<evidence type="ECO:0000259" key="3">
    <source>
        <dbReference type="Pfam" id="PF08450"/>
    </source>
</evidence>
<reference evidence="4 5" key="1">
    <citation type="submission" date="2018-05" db="EMBL/GenBank/DDBJ databases">
        <title>Zavarzinia sp. HR-AS.</title>
        <authorList>
            <person name="Lee Y."/>
            <person name="Jeon C.O."/>
        </authorList>
    </citation>
    <scope>NUCLEOTIDE SEQUENCE [LARGE SCALE GENOMIC DNA]</scope>
    <source>
        <strain evidence="4 5">HR-AS</strain>
    </source>
</reference>
<proteinExistence type="predicted"/>
<comment type="caution">
    <text evidence="4">The sequence shown here is derived from an EMBL/GenBank/DDBJ whole genome shotgun (WGS) entry which is preliminary data.</text>
</comment>
<dbReference type="InterPro" id="IPR013658">
    <property type="entry name" value="SGL"/>
</dbReference>
<dbReference type="GO" id="GO:0046872">
    <property type="term" value="F:metal ion binding"/>
    <property type="evidence" value="ECO:0007669"/>
    <property type="project" value="UniProtKB-KW"/>
</dbReference>
<keyword evidence="5" id="KW-1185">Reference proteome</keyword>
<dbReference type="SUPFAM" id="SSF63829">
    <property type="entry name" value="Calcium-dependent phosphotriesterase"/>
    <property type="match status" value="1"/>
</dbReference>
<sequence length="305" mass="31832">MTGFRDIASGLRFPEGPVVLPDGDILVVEIERGTLTRVAPDGRLSVVAHLGGGPNGAALGPDGCVYVCNNGGFEFADLGGVLVPGHQAHDYGGGCIQRVDLSTGKAEVIYTHAGDIALKGPNDIVFDAHGGFWFTDHGKSRDRDRDTTGVFYARPDGSFIEEVIFPLQAPNGIGLSPDGDTLYVAETFTGRVWSFAVTGPGRIGGEPGILGHPGNLLLAPGGLNLFDSLGVDGEGHVCVATLINGGITTVSPDGREVAHIPFPDPLTTNICFGGPDLRTAYVTLSGTGRLVACDWPRKGLRLNYA</sequence>
<dbReference type="PANTHER" id="PTHR47572">
    <property type="entry name" value="LIPOPROTEIN-RELATED"/>
    <property type="match status" value="1"/>
</dbReference>
<dbReference type="Pfam" id="PF08450">
    <property type="entry name" value="SGL"/>
    <property type="match status" value="1"/>
</dbReference>
<evidence type="ECO:0000313" key="5">
    <source>
        <dbReference type="Proteomes" id="UP000245461"/>
    </source>
</evidence>
<dbReference type="InterPro" id="IPR005511">
    <property type="entry name" value="SMP-30"/>
</dbReference>
<feature type="binding site" evidence="2">
    <location>
        <position position="227"/>
    </location>
    <ligand>
        <name>a divalent metal cation</name>
        <dbReference type="ChEBI" id="CHEBI:60240"/>
    </ligand>
</feature>
<protein>
    <submittedName>
        <fullName evidence="4">Gluconolaconase</fullName>
    </submittedName>
</protein>
<accession>A0A317EC84</accession>
<dbReference type="EMBL" id="QGLE01000004">
    <property type="protein sequence ID" value="PWR24232.1"/>
    <property type="molecule type" value="Genomic_DNA"/>
</dbReference>
<dbReference type="InterPro" id="IPR051262">
    <property type="entry name" value="SMP-30/CGR1_Lactonase"/>
</dbReference>
<evidence type="ECO:0000256" key="1">
    <source>
        <dbReference type="PIRSR" id="PIRSR605511-1"/>
    </source>
</evidence>
<feature type="binding site" evidence="2">
    <location>
        <position position="122"/>
    </location>
    <ligand>
        <name>substrate</name>
    </ligand>
</feature>
<dbReference type="AlphaFoldDB" id="A0A317EC84"/>
<evidence type="ECO:0000313" key="4">
    <source>
        <dbReference type="EMBL" id="PWR24232.1"/>
    </source>
</evidence>
<organism evidence="4 5">
    <name type="scientific">Zavarzinia aquatilis</name>
    <dbReference type="NCBI Taxonomy" id="2211142"/>
    <lineage>
        <taxon>Bacteria</taxon>
        <taxon>Pseudomonadati</taxon>
        <taxon>Pseudomonadota</taxon>
        <taxon>Alphaproteobacteria</taxon>
        <taxon>Rhodospirillales</taxon>
        <taxon>Zavarziniaceae</taxon>
        <taxon>Zavarzinia</taxon>
    </lineage>
</organism>
<dbReference type="RefSeq" id="WP_109904856.1">
    <property type="nucleotide sequence ID" value="NZ_QGLE01000004.1"/>
</dbReference>
<feature type="domain" description="SMP-30/Gluconolactonase/LRE-like region" evidence="3">
    <location>
        <begin position="13"/>
        <end position="284"/>
    </location>
</feature>
<comment type="cofactor">
    <cofactor evidence="2">
        <name>Zn(2+)</name>
        <dbReference type="ChEBI" id="CHEBI:29105"/>
    </cofactor>
    <text evidence="2">Binds 1 divalent metal cation per subunit.</text>
</comment>
<gene>
    <name evidence="4" type="ORF">DKG74_08940</name>
</gene>
<keyword evidence="2" id="KW-0862">Zinc</keyword>
<dbReference type="PRINTS" id="PR01790">
    <property type="entry name" value="SMP30FAMILY"/>
</dbReference>
<keyword evidence="2" id="KW-0479">Metal-binding</keyword>
<name>A0A317EC84_9PROT</name>
<evidence type="ECO:0000256" key="2">
    <source>
        <dbReference type="PIRSR" id="PIRSR605511-2"/>
    </source>
</evidence>
<dbReference type="OrthoDB" id="2633250at2"/>
<feature type="binding site" evidence="2">
    <location>
        <position position="171"/>
    </location>
    <ligand>
        <name>a divalent metal cation</name>
        <dbReference type="ChEBI" id="CHEBI:60240"/>
    </ligand>
</feature>
<feature type="active site" description="Proton donor/acceptor" evidence="1">
    <location>
        <position position="227"/>
    </location>
</feature>
<dbReference type="PANTHER" id="PTHR47572:SF5">
    <property type="entry name" value="BLR2277 PROTEIN"/>
    <property type="match status" value="1"/>
</dbReference>
<dbReference type="InterPro" id="IPR011042">
    <property type="entry name" value="6-blade_b-propeller_TolB-like"/>
</dbReference>
<dbReference type="Proteomes" id="UP000245461">
    <property type="component" value="Unassembled WGS sequence"/>
</dbReference>
<dbReference type="Gene3D" id="2.120.10.30">
    <property type="entry name" value="TolB, C-terminal domain"/>
    <property type="match status" value="1"/>
</dbReference>